<dbReference type="Proteomes" id="UP000628463">
    <property type="component" value="Unassembled WGS sequence"/>
</dbReference>
<evidence type="ECO:0000313" key="6">
    <source>
        <dbReference type="Proteomes" id="UP000628463"/>
    </source>
</evidence>
<evidence type="ECO:0000256" key="2">
    <source>
        <dbReference type="ARBA" id="ARBA00023125"/>
    </source>
</evidence>
<protein>
    <submittedName>
        <fullName evidence="5">AraC family transcriptional regulator</fullName>
    </submittedName>
</protein>
<dbReference type="EMBL" id="JACOPD010000006">
    <property type="protein sequence ID" value="MBC5681143.1"/>
    <property type="molecule type" value="Genomic_DNA"/>
</dbReference>
<organism evidence="5 6">
    <name type="scientific">Lachnospira hominis</name>
    <name type="common">ex Liu et al. 2021</name>
    <dbReference type="NCBI Taxonomy" id="2763051"/>
    <lineage>
        <taxon>Bacteria</taxon>
        <taxon>Bacillati</taxon>
        <taxon>Bacillota</taxon>
        <taxon>Clostridia</taxon>
        <taxon>Lachnospirales</taxon>
        <taxon>Lachnospiraceae</taxon>
        <taxon>Lachnospira</taxon>
    </lineage>
</organism>
<dbReference type="InterPro" id="IPR050204">
    <property type="entry name" value="AraC_XylS_family_regulators"/>
</dbReference>
<sequence length="253" mass="29692">MTFTQNRLIQPFIELDFGSCEIPEQLCPSYMKIYDDMNFSTNPENHTYIKIIPSSYTVFIILYNKKGNYNLSIIDRCRNITEIPADTVEDISGCFISVMDDNAFYIPSYNDSQPDDFVQKLLTTGNYDKRVEYFNSFLRNSFQITHCPVEIENMRSMIIHSKGDISVSLLAEQTGFSCRHINRIFTSYYGFGPKDYCRYVRFQYALDEIFKNPFRQNSEFIQNSSYSDQAHFQREFKQFTGITPKQFINSFTA</sequence>
<evidence type="ECO:0000259" key="4">
    <source>
        <dbReference type="PROSITE" id="PS01124"/>
    </source>
</evidence>
<evidence type="ECO:0000313" key="5">
    <source>
        <dbReference type="EMBL" id="MBC5681143.1"/>
    </source>
</evidence>
<keyword evidence="2" id="KW-0238">DNA-binding</keyword>
<dbReference type="Pfam" id="PF12833">
    <property type="entry name" value="HTH_18"/>
    <property type="match status" value="1"/>
</dbReference>
<dbReference type="SUPFAM" id="SSF46689">
    <property type="entry name" value="Homeodomain-like"/>
    <property type="match status" value="1"/>
</dbReference>
<dbReference type="InterPro" id="IPR018060">
    <property type="entry name" value="HTH_AraC"/>
</dbReference>
<reference evidence="5 6" key="1">
    <citation type="submission" date="2020-08" db="EMBL/GenBank/DDBJ databases">
        <title>Genome public.</title>
        <authorList>
            <person name="Liu C."/>
            <person name="Sun Q."/>
        </authorList>
    </citation>
    <scope>NUCLEOTIDE SEQUENCE [LARGE SCALE GENOMIC DNA]</scope>
    <source>
        <strain evidence="5 6">NSJ-43</strain>
    </source>
</reference>
<feature type="domain" description="HTH araC/xylS-type" evidence="4">
    <location>
        <begin position="152"/>
        <end position="250"/>
    </location>
</feature>
<dbReference type="PANTHER" id="PTHR46796:SF13">
    <property type="entry name" value="HTH-TYPE TRANSCRIPTIONAL ACTIVATOR RHAS"/>
    <property type="match status" value="1"/>
</dbReference>
<dbReference type="SMART" id="SM00342">
    <property type="entry name" value="HTH_ARAC"/>
    <property type="match status" value="1"/>
</dbReference>
<keyword evidence="6" id="KW-1185">Reference proteome</keyword>
<evidence type="ECO:0000256" key="1">
    <source>
        <dbReference type="ARBA" id="ARBA00023015"/>
    </source>
</evidence>
<keyword evidence="1" id="KW-0805">Transcription regulation</keyword>
<accession>A0ABR7G128</accession>
<evidence type="ECO:0000256" key="3">
    <source>
        <dbReference type="ARBA" id="ARBA00023163"/>
    </source>
</evidence>
<gene>
    <name evidence="5" type="ORF">H8S01_09240</name>
</gene>
<dbReference type="InterPro" id="IPR009057">
    <property type="entry name" value="Homeodomain-like_sf"/>
</dbReference>
<comment type="caution">
    <text evidence="5">The sequence shown here is derived from an EMBL/GenBank/DDBJ whole genome shotgun (WGS) entry which is preliminary data.</text>
</comment>
<name>A0ABR7G128_9FIRM</name>
<dbReference type="PROSITE" id="PS01124">
    <property type="entry name" value="HTH_ARAC_FAMILY_2"/>
    <property type="match status" value="1"/>
</dbReference>
<dbReference type="PANTHER" id="PTHR46796">
    <property type="entry name" value="HTH-TYPE TRANSCRIPTIONAL ACTIVATOR RHAS-RELATED"/>
    <property type="match status" value="1"/>
</dbReference>
<dbReference type="Gene3D" id="1.10.10.60">
    <property type="entry name" value="Homeodomain-like"/>
    <property type="match status" value="1"/>
</dbReference>
<dbReference type="RefSeq" id="WP_186836999.1">
    <property type="nucleotide sequence ID" value="NZ_JACOPD010000006.1"/>
</dbReference>
<proteinExistence type="predicted"/>
<keyword evidence="3" id="KW-0804">Transcription</keyword>